<evidence type="ECO:0000313" key="2">
    <source>
        <dbReference type="EMBL" id="PNY79356.1"/>
    </source>
</evidence>
<reference evidence="2 3" key="1">
    <citation type="submission" date="2018-01" db="EMBL/GenBank/DDBJ databases">
        <title>Deinococcus koreensis sp. nov., a radiation-resistant bacterium isolated from river water.</title>
        <authorList>
            <person name="Choi A."/>
        </authorList>
    </citation>
    <scope>NUCLEOTIDE SEQUENCE [LARGE SCALE GENOMIC DNA]</scope>
    <source>
        <strain evidence="2 3">SJW1-2</strain>
    </source>
</reference>
<feature type="transmembrane region" description="Helical" evidence="1">
    <location>
        <begin position="61"/>
        <end position="82"/>
    </location>
</feature>
<keyword evidence="3" id="KW-1185">Reference proteome</keyword>
<name>A0A2K3US35_9DEIO</name>
<proteinExistence type="predicted"/>
<evidence type="ECO:0000256" key="1">
    <source>
        <dbReference type="SAM" id="Phobius"/>
    </source>
</evidence>
<dbReference type="EMBL" id="PPPD01000004">
    <property type="protein sequence ID" value="PNY79356.1"/>
    <property type="molecule type" value="Genomic_DNA"/>
</dbReference>
<dbReference type="Proteomes" id="UP000236379">
    <property type="component" value="Unassembled WGS sequence"/>
</dbReference>
<feature type="transmembrane region" description="Helical" evidence="1">
    <location>
        <begin position="220"/>
        <end position="238"/>
    </location>
</feature>
<keyword evidence="1" id="KW-0472">Membrane</keyword>
<protein>
    <submittedName>
        <fullName evidence="2">ZIP family zinc transporter</fullName>
    </submittedName>
</protein>
<gene>
    <name evidence="2" type="ORF">CVO96_19720</name>
</gene>
<feature type="transmembrane region" description="Helical" evidence="1">
    <location>
        <begin position="6"/>
        <end position="24"/>
    </location>
</feature>
<feature type="transmembrane region" description="Helical" evidence="1">
    <location>
        <begin position="31"/>
        <end position="49"/>
    </location>
</feature>
<accession>A0A2K3US35</accession>
<dbReference type="AlphaFoldDB" id="A0A2K3US35"/>
<keyword evidence="1" id="KW-1133">Transmembrane helix</keyword>
<comment type="caution">
    <text evidence="2">The sequence shown here is derived from an EMBL/GenBank/DDBJ whole genome shotgun (WGS) entry which is preliminary data.</text>
</comment>
<keyword evidence="1" id="KW-0812">Transmembrane</keyword>
<sequence length="241" mass="24022">MWTATLWGLAAGSSLLVGALLGLYAPLHKRLVALIMALGAGVLISSVTFELLDEAFNRGGFGAVATGLVLGALAFFLGDLAVNRAGGLHRKRSTGQQEGGQASAIVLGTLMDGIPESVAIGVSLLAGGTLSWEFLAAVFLSNIPESLSASVGLKRAGHRPAHILGLWAAIAAASGLASGLGYAVLGSAGPGLIAGIQAFAAGAILTMLSSTMLPEAYEEGGAAIGLATTVGFLAAFTLSHL</sequence>
<dbReference type="OrthoDB" id="1145132at2"/>
<feature type="transmembrane region" description="Helical" evidence="1">
    <location>
        <begin position="191"/>
        <end position="208"/>
    </location>
</feature>
<organism evidence="2 3">
    <name type="scientific">Deinococcus koreensis</name>
    <dbReference type="NCBI Taxonomy" id="2054903"/>
    <lineage>
        <taxon>Bacteria</taxon>
        <taxon>Thermotogati</taxon>
        <taxon>Deinococcota</taxon>
        <taxon>Deinococci</taxon>
        <taxon>Deinococcales</taxon>
        <taxon>Deinococcaceae</taxon>
        <taxon>Deinococcus</taxon>
    </lineage>
</organism>
<feature type="transmembrane region" description="Helical" evidence="1">
    <location>
        <begin position="163"/>
        <end position="185"/>
    </location>
</feature>
<evidence type="ECO:0000313" key="3">
    <source>
        <dbReference type="Proteomes" id="UP000236379"/>
    </source>
</evidence>
<dbReference type="RefSeq" id="WP_103314183.1">
    <property type="nucleotide sequence ID" value="NZ_PPPD01000004.1"/>
</dbReference>